<evidence type="ECO:0000256" key="1">
    <source>
        <dbReference type="SAM" id="MobiDB-lite"/>
    </source>
</evidence>
<protein>
    <submittedName>
        <fullName evidence="3">Heat shock protein (Hsp18.1)</fullName>
    </submittedName>
</protein>
<feature type="region of interest" description="Disordered" evidence="1">
    <location>
        <begin position="62"/>
        <end position="91"/>
    </location>
</feature>
<evidence type="ECO:0000259" key="2">
    <source>
        <dbReference type="Pfam" id="PF00011"/>
    </source>
</evidence>
<keyword evidence="3" id="KW-0346">Stress response</keyword>
<dbReference type="SUPFAM" id="SSF49764">
    <property type="entry name" value="HSP20-like chaperones"/>
    <property type="match status" value="1"/>
</dbReference>
<evidence type="ECO:0000313" key="4">
    <source>
        <dbReference type="Proteomes" id="UP000623129"/>
    </source>
</evidence>
<dbReference type="InterPro" id="IPR002068">
    <property type="entry name" value="A-crystallin/Hsp20_dom"/>
</dbReference>
<name>A0A833QXF5_9POAL</name>
<accession>A0A833QXF5</accession>
<dbReference type="AlphaFoldDB" id="A0A833QXF5"/>
<organism evidence="3 4">
    <name type="scientific">Carex littledalei</name>
    <dbReference type="NCBI Taxonomy" id="544730"/>
    <lineage>
        <taxon>Eukaryota</taxon>
        <taxon>Viridiplantae</taxon>
        <taxon>Streptophyta</taxon>
        <taxon>Embryophyta</taxon>
        <taxon>Tracheophyta</taxon>
        <taxon>Spermatophyta</taxon>
        <taxon>Magnoliopsida</taxon>
        <taxon>Liliopsida</taxon>
        <taxon>Poales</taxon>
        <taxon>Cyperaceae</taxon>
        <taxon>Cyperoideae</taxon>
        <taxon>Cariceae</taxon>
        <taxon>Carex</taxon>
        <taxon>Carex subgen. Euthyceras</taxon>
    </lineage>
</organism>
<gene>
    <name evidence="3" type="ORF">FCM35_KLT07840</name>
</gene>
<comment type="caution">
    <text evidence="3">The sequence shown here is derived from an EMBL/GenBank/DDBJ whole genome shotgun (WGS) entry which is preliminary data.</text>
</comment>
<reference evidence="3" key="1">
    <citation type="submission" date="2020-01" db="EMBL/GenBank/DDBJ databases">
        <title>Genome sequence of Kobresia littledalei, the first chromosome-level genome in the family Cyperaceae.</title>
        <authorList>
            <person name="Qu G."/>
        </authorList>
    </citation>
    <scope>NUCLEOTIDE SEQUENCE</scope>
    <source>
        <strain evidence="3">C.B.Clarke</strain>
        <tissue evidence="3">Leaf</tissue>
    </source>
</reference>
<dbReference type="Pfam" id="PF00011">
    <property type="entry name" value="HSP20"/>
    <property type="match status" value="1"/>
</dbReference>
<dbReference type="Proteomes" id="UP000623129">
    <property type="component" value="Unassembled WGS sequence"/>
</dbReference>
<sequence length="125" mass="13765">MLIFAQLKLNPLESTRQAKLLLQSCRGEGVKQHLRPLPPRFVGTIRWLPLQPQRALLPLGLFPTSPSRNPKGARVQARPPWKQGGGQVGSEEDKIKAAMENGVLIVTVPKEEIKKTAIKSTEISG</sequence>
<keyword evidence="4" id="KW-1185">Reference proteome</keyword>
<dbReference type="CDD" id="cd06464">
    <property type="entry name" value="ACD_sHsps-like"/>
    <property type="match status" value="1"/>
</dbReference>
<proteinExistence type="predicted"/>
<dbReference type="EMBL" id="SWLB01000017">
    <property type="protein sequence ID" value="KAF3327722.1"/>
    <property type="molecule type" value="Genomic_DNA"/>
</dbReference>
<evidence type="ECO:0000313" key="3">
    <source>
        <dbReference type="EMBL" id="KAF3327722.1"/>
    </source>
</evidence>
<dbReference type="Gene3D" id="2.60.40.790">
    <property type="match status" value="1"/>
</dbReference>
<feature type="domain" description="SHSP" evidence="2">
    <location>
        <begin position="89"/>
        <end position="121"/>
    </location>
</feature>
<dbReference type="InterPro" id="IPR008978">
    <property type="entry name" value="HSP20-like_chaperone"/>
</dbReference>